<evidence type="ECO:0000313" key="3">
    <source>
        <dbReference type="EMBL" id="EEA84097.1"/>
    </source>
</evidence>
<keyword evidence="4" id="KW-1185">Reference proteome</keyword>
<dbReference type="PROSITE" id="PS51257">
    <property type="entry name" value="PROKAR_LIPOPROTEIN"/>
    <property type="match status" value="1"/>
</dbReference>
<reference evidence="3 4" key="1">
    <citation type="submission" date="2008-09" db="EMBL/GenBank/DDBJ databases">
        <authorList>
            <person name="Fulton L."/>
            <person name="Clifton S."/>
            <person name="Fulton B."/>
            <person name="Xu J."/>
            <person name="Minx P."/>
            <person name="Pepin K.H."/>
            <person name="Johnson M."/>
            <person name="Thiruvilangam P."/>
            <person name="Bhonagiri V."/>
            <person name="Nash W.E."/>
            <person name="Mardis E.R."/>
            <person name="Wilson R.K."/>
        </authorList>
    </citation>
    <scope>NUCLEOTIDE SEQUENCE [LARGE SCALE GENOMIC DNA]</scope>
    <source>
        <strain evidence="3 4">DSM 13275</strain>
    </source>
</reference>
<name>B6G2A5_PEPHT</name>
<comment type="caution">
    <text evidence="3">The sequence shown here is derived from an EMBL/GenBank/DDBJ whole genome shotgun (WGS) entry which is preliminary data.</text>
</comment>
<gene>
    <name evidence="3" type="ORF">CLOHIR_02267</name>
</gene>
<evidence type="ECO:0000259" key="2">
    <source>
        <dbReference type="SMART" id="SM00062"/>
    </source>
</evidence>
<keyword evidence="1" id="KW-0732">Signal</keyword>
<dbReference type="PANTHER" id="PTHR35936:SF19">
    <property type="entry name" value="AMINO-ACID-BINDING PROTEIN YXEM-RELATED"/>
    <property type="match status" value="1"/>
</dbReference>
<accession>B6G2A5</accession>
<dbReference type="RefSeq" id="WP_006441106.1">
    <property type="nucleotide sequence ID" value="NZ_DS995362.1"/>
</dbReference>
<dbReference type="AlphaFoldDB" id="B6G2A5"/>
<dbReference type="Pfam" id="PF00497">
    <property type="entry name" value="SBP_bac_3"/>
    <property type="match status" value="1"/>
</dbReference>
<proteinExistence type="predicted"/>
<dbReference type="Proteomes" id="UP000003178">
    <property type="component" value="Unassembled WGS sequence"/>
</dbReference>
<evidence type="ECO:0000256" key="1">
    <source>
        <dbReference type="ARBA" id="ARBA00022729"/>
    </source>
</evidence>
<dbReference type="Gene3D" id="3.40.190.10">
    <property type="entry name" value="Periplasmic binding protein-like II"/>
    <property type="match status" value="2"/>
</dbReference>
<dbReference type="EMBL" id="ABWP01000090">
    <property type="protein sequence ID" value="EEA84097.1"/>
    <property type="molecule type" value="Genomic_DNA"/>
</dbReference>
<protein>
    <submittedName>
        <fullName evidence="3">ABC transporter, substrate-binding protein, family 3</fullName>
    </submittedName>
</protein>
<dbReference type="SMART" id="SM00062">
    <property type="entry name" value="PBPb"/>
    <property type="match status" value="1"/>
</dbReference>
<dbReference type="PANTHER" id="PTHR35936">
    <property type="entry name" value="MEMBRANE-BOUND LYTIC MUREIN TRANSGLYCOSYLASE F"/>
    <property type="match status" value="1"/>
</dbReference>
<dbReference type="OrthoDB" id="9811552at2"/>
<dbReference type="HOGENOM" id="CLU_019602_18_5_9"/>
<feature type="domain" description="Solute-binding protein family 3/N-terminal" evidence="2">
    <location>
        <begin position="37"/>
        <end position="263"/>
    </location>
</feature>
<reference evidence="3 4" key="2">
    <citation type="submission" date="2008-10" db="EMBL/GenBank/DDBJ databases">
        <title>Draft genome sequence of Clostridium hiranonis (DSM 13275).</title>
        <authorList>
            <person name="Sudarsanam P."/>
            <person name="Ley R."/>
            <person name="Guruge J."/>
            <person name="Turnbaugh P.J."/>
            <person name="Mahowald M."/>
            <person name="Liep D."/>
            <person name="Gordon J."/>
        </authorList>
    </citation>
    <scope>NUCLEOTIDE SEQUENCE [LARGE SCALE GENOMIC DNA]</scope>
    <source>
        <strain evidence="3 4">DSM 13275</strain>
    </source>
</reference>
<dbReference type="SUPFAM" id="SSF53850">
    <property type="entry name" value="Periplasmic binding protein-like II"/>
    <property type="match status" value="1"/>
</dbReference>
<sequence length="268" mass="29733">MKFGKKLLSCILVGAVVMGSLVGCGNKEASGGDEKAPIKVATAPIFPPCSYKDDEGNLAGFEHDVFEEIGKRCGRKIEWIEGDSQDALFGAVDSGKADTIAFQISITDERKETYDFSEVYGYNKIFFAVRDDFDYKDLDDLQGKKANVPPVHSFYPTLEKYNESLPEDKKIIIIPSDSGSMYEALEQGRYDACPITEAAFKEAMSKKPYKVKIAGEPIVLEENAYPFSKDADPELVKDVNDAIKSMLEDGTMKKLSEQHYKIDVTAKN</sequence>
<evidence type="ECO:0000313" key="4">
    <source>
        <dbReference type="Proteomes" id="UP000003178"/>
    </source>
</evidence>
<organism evidence="3 4">
    <name type="scientific">Peptacetobacter hiranonis (strain DSM 13275 / JCM 10541 / KCTC 15199 / TO-931)</name>
    <name type="common">Clostridium hiranonis</name>
    <dbReference type="NCBI Taxonomy" id="500633"/>
    <lineage>
        <taxon>Bacteria</taxon>
        <taxon>Bacillati</taxon>
        <taxon>Bacillota</taxon>
        <taxon>Clostridia</taxon>
        <taxon>Peptostreptococcales</taxon>
        <taxon>Peptostreptococcaceae</taxon>
        <taxon>Peptacetobacter</taxon>
    </lineage>
</organism>
<dbReference type="STRING" id="500633.CLOHIR_02267"/>
<dbReference type="eggNOG" id="COG0834">
    <property type="taxonomic scope" value="Bacteria"/>
</dbReference>
<dbReference type="InterPro" id="IPR001638">
    <property type="entry name" value="Solute-binding_3/MltF_N"/>
</dbReference>